<organism evidence="2 3">
    <name type="scientific">Pseudaquabacterium terrae</name>
    <dbReference type="NCBI Taxonomy" id="2732868"/>
    <lineage>
        <taxon>Bacteria</taxon>
        <taxon>Pseudomonadati</taxon>
        <taxon>Pseudomonadota</taxon>
        <taxon>Betaproteobacteria</taxon>
        <taxon>Burkholderiales</taxon>
        <taxon>Sphaerotilaceae</taxon>
        <taxon>Pseudaquabacterium</taxon>
    </lineage>
</organism>
<dbReference type="RefSeq" id="WP_173122192.1">
    <property type="nucleotide sequence ID" value="NZ_JABRWJ010000002.1"/>
</dbReference>
<feature type="region of interest" description="Disordered" evidence="1">
    <location>
        <begin position="32"/>
        <end position="56"/>
    </location>
</feature>
<evidence type="ECO:0000256" key="1">
    <source>
        <dbReference type="SAM" id="MobiDB-lite"/>
    </source>
</evidence>
<keyword evidence="3" id="KW-1185">Reference proteome</keyword>
<evidence type="ECO:0000313" key="2">
    <source>
        <dbReference type="EMBL" id="NRF67109.1"/>
    </source>
</evidence>
<gene>
    <name evidence="2" type="ORF">HLB44_08960</name>
</gene>
<comment type="caution">
    <text evidence="2">The sequence shown here is derived from an EMBL/GenBank/DDBJ whole genome shotgun (WGS) entry which is preliminary data.</text>
</comment>
<dbReference type="Proteomes" id="UP000737171">
    <property type="component" value="Unassembled WGS sequence"/>
</dbReference>
<reference evidence="2 3" key="1">
    <citation type="submission" date="2020-05" db="EMBL/GenBank/DDBJ databases">
        <title>Aquincola sp. isolate from soil.</title>
        <authorList>
            <person name="Han J."/>
            <person name="Kim D.-U."/>
        </authorList>
    </citation>
    <scope>NUCLEOTIDE SEQUENCE [LARGE SCALE GENOMIC DNA]</scope>
    <source>
        <strain evidence="2 3">S2</strain>
    </source>
</reference>
<dbReference type="InterPro" id="IPR011050">
    <property type="entry name" value="Pectin_lyase_fold/virulence"/>
</dbReference>
<dbReference type="EMBL" id="JABRWJ010000002">
    <property type="protein sequence ID" value="NRF67109.1"/>
    <property type="molecule type" value="Genomic_DNA"/>
</dbReference>
<proteinExistence type="predicted"/>
<dbReference type="InterPro" id="IPR013783">
    <property type="entry name" value="Ig-like_fold"/>
</dbReference>
<accession>A0ABX2EES3</accession>
<dbReference type="InterPro" id="IPR036179">
    <property type="entry name" value="Ig-like_dom_sf"/>
</dbReference>
<dbReference type="Gene3D" id="2.160.20.10">
    <property type="entry name" value="Single-stranded right-handed beta-helix, Pectin lyase-like"/>
    <property type="match status" value="1"/>
</dbReference>
<evidence type="ECO:0000313" key="3">
    <source>
        <dbReference type="Proteomes" id="UP000737171"/>
    </source>
</evidence>
<dbReference type="InterPro" id="IPR012334">
    <property type="entry name" value="Pectin_lyas_fold"/>
</dbReference>
<dbReference type="Gene3D" id="2.60.40.2700">
    <property type="match status" value="1"/>
</dbReference>
<dbReference type="SUPFAM" id="SSF48726">
    <property type="entry name" value="Immunoglobulin"/>
    <property type="match status" value="1"/>
</dbReference>
<protein>
    <submittedName>
        <fullName evidence="2">Right-handed parallel beta-helix repeat-containing protein</fullName>
    </submittedName>
</protein>
<name>A0ABX2EES3_9BURK</name>
<dbReference type="Gene3D" id="2.60.40.10">
    <property type="entry name" value="Immunoglobulins"/>
    <property type="match status" value="1"/>
</dbReference>
<dbReference type="SUPFAM" id="SSF51126">
    <property type="entry name" value="Pectin lyase-like"/>
    <property type="match status" value="1"/>
</dbReference>
<sequence>MGQQHFVRRTARAIFVALAGALLGGCGGGGEIDRSTQQDNRQQVAQVPPQVPAPRKPDVETLLDWAEQAYPHLFPRHETTRSSPPYLYRHYPDTGNYVGVAGETVAVLGPVSNGVVLDVGTLFDFRCQVYPTDCAPPVIATHPRDTTTVTGTGARFGIELIAGSVAAYQWQRSTDGGASFADITGAVGAAYVAPSLDLSSSGHQFRVRVINSAGETVSQAARLTVNPPAPTLAVPPLAGSATVGSGFVFSVQAAGTPPFSYQWYRAGAPIAGATANTLAIPAAGYGDDGVAYGVRVANGGGAVTSAPAVLTVVSAQAPVPVSACREITTAGSYVLTKDLDATDGACVSIHDVDGVQLDCAGHALRGNRVNLSTALRISRVRNFSVKNCALTIQWIDIEDASRGSLTGLQVSPLDAKFASVINAVGTSALVFANNMISSGTYQQRYGTGNAVYANRITAPAGTGSSIVPGNIVSTWGRNNHFSANVLEGSWNRVPGPWNGADDGFVLQDETGAVIEHNTMSGFFDCGIEWVGKLAGATIRHNRIVDTGICGIGGWYWSSVVDSTIADNTVQRSPSLFLIYRSYGLRAAGSDDKDLLPADTAVEFRDNVFEGNRFIEPLVTAGFSAYMPLFNRLGYGGGISSLPGERAAQPADFIITRNLFRNNDFGQTLFAPDFGPNPVPGVVIDGGGNRCKTLLTTDYPLKCD</sequence>